<accession>A0A1Y4L7K7</accession>
<dbReference type="EC" id="2.4.1.21" evidence="7"/>
<keyword evidence="5 7" id="KW-0808">Transferase</keyword>
<dbReference type="Gene3D" id="3.40.50.2000">
    <property type="entry name" value="Glycogen Phosphorylase B"/>
    <property type="match status" value="2"/>
</dbReference>
<dbReference type="Proteomes" id="UP000195897">
    <property type="component" value="Unassembled WGS sequence"/>
</dbReference>
<evidence type="ECO:0000313" key="11">
    <source>
        <dbReference type="EMBL" id="OUP58109.1"/>
    </source>
</evidence>
<comment type="similarity">
    <text evidence="3 7">Belongs to the glycosyltransferase 1 family. Bacterial/plant glycogen synthase subfamily.</text>
</comment>
<evidence type="ECO:0000256" key="6">
    <source>
        <dbReference type="ARBA" id="ARBA00023056"/>
    </source>
</evidence>
<dbReference type="PANTHER" id="PTHR45825:SF11">
    <property type="entry name" value="ALPHA AMYLASE DOMAIN-CONTAINING PROTEIN"/>
    <property type="match status" value="1"/>
</dbReference>
<dbReference type="EMBL" id="NFKL01000010">
    <property type="protein sequence ID" value="OUP58109.1"/>
    <property type="molecule type" value="Genomic_DNA"/>
</dbReference>
<dbReference type="AlphaFoldDB" id="A0A1Y4L7K7"/>
<dbReference type="Proteomes" id="UP000195326">
    <property type="component" value="Unassembled WGS sequence"/>
</dbReference>
<evidence type="ECO:0000256" key="1">
    <source>
        <dbReference type="ARBA" id="ARBA00001478"/>
    </source>
</evidence>
<dbReference type="HAMAP" id="MF_00484">
    <property type="entry name" value="Glycogen_synth"/>
    <property type="match status" value="1"/>
</dbReference>
<evidence type="ECO:0000256" key="3">
    <source>
        <dbReference type="ARBA" id="ARBA00010281"/>
    </source>
</evidence>
<dbReference type="InterPro" id="IPR011835">
    <property type="entry name" value="GS/SS"/>
</dbReference>
<keyword evidence="4 7" id="KW-0328">Glycosyltransferase</keyword>
<dbReference type="GO" id="GO:0009011">
    <property type="term" value="F:alpha-1,4-glucan glucosyltransferase (ADP-glucose donor) activity"/>
    <property type="evidence" value="ECO:0007669"/>
    <property type="project" value="UniProtKB-UniRule"/>
</dbReference>
<dbReference type="SUPFAM" id="SSF53756">
    <property type="entry name" value="UDP-Glycosyltransferase/glycogen phosphorylase"/>
    <property type="match status" value="1"/>
</dbReference>
<feature type="binding site" evidence="7">
    <location>
        <position position="16"/>
    </location>
    <ligand>
        <name>ADP-alpha-D-glucose</name>
        <dbReference type="ChEBI" id="CHEBI:57498"/>
    </ligand>
</feature>
<reference evidence="10" key="2">
    <citation type="journal article" date="2018" name="BMC Genomics">
        <title>Whole genome sequencing and function prediction of 133 gut anaerobes isolated from chicken caecum in pure cultures.</title>
        <authorList>
            <person name="Medvecky M."/>
            <person name="Cejkova D."/>
            <person name="Polansky O."/>
            <person name="Karasova D."/>
            <person name="Kubasova T."/>
            <person name="Cizek A."/>
            <person name="Rychlik I."/>
        </authorList>
    </citation>
    <scope>NUCLEOTIDE SEQUENCE</scope>
    <source>
        <strain evidence="11">An179</strain>
        <strain evidence="10">An180</strain>
    </source>
</reference>
<dbReference type="STRING" id="501571.GCA_900143195_00745"/>
<proteinExistence type="inferred from homology"/>
<dbReference type="CDD" id="cd03791">
    <property type="entry name" value="GT5_Glycogen_synthase_DULL1-like"/>
    <property type="match status" value="1"/>
</dbReference>
<reference evidence="12 13" key="1">
    <citation type="submission" date="2017-04" db="EMBL/GenBank/DDBJ databases">
        <title>Function of individual gut microbiota members based on whole genome sequencing of pure cultures obtained from chicken caecum.</title>
        <authorList>
            <person name="Medvecky M."/>
            <person name="Cejkova D."/>
            <person name="Polansky O."/>
            <person name="Karasova D."/>
            <person name="Kubasova T."/>
            <person name="Cizek A."/>
            <person name="Rychlik I."/>
        </authorList>
    </citation>
    <scope>NUCLEOTIDE SEQUENCE [LARGE SCALE GENOMIC DNA]</scope>
    <source>
        <strain evidence="12">An179</strain>
        <strain evidence="13">An180</strain>
    </source>
</reference>
<comment type="caution">
    <text evidence="10">The sequence shown here is derived from an EMBL/GenBank/DDBJ whole genome shotgun (WGS) entry which is preliminary data.</text>
</comment>
<comment type="pathway">
    <text evidence="7">Glycan biosynthesis; glycogen biosynthesis.</text>
</comment>
<sequence>MKNILFVASECVPFIKTGGLADVVGALPKSLDREQFDVRVIIPNYMAIPERYRNNFEYVSHFYMDLGGLGSVYVGILTYQLDGVTYYFIDNQYYFGGPKPYGDIHWDIEKFCFFSKAALSILPTIGFHPDVIHCHDWQTGIVPVFLHTLFKDNPFYHGIRTIMTIHNLRFQGIWDIPTLKLYTGLPDWVFTPDRMEFKRDANMLKGGLVFADRITTVSDTYAGEIQCEFYGEGLDGLLRAKSGTLSGIVNGIDYDIYNPATDKDIDTQYSTRNYLKGKAANKAALQKELGLPEDPDTMLIAMVTRLTDQKGLDLVNWIIGRLVESRVQLVVVGTGDPRYEGLFRHMQDVEPDKVRAYIAFNEGFAHKVYAGADAMLMPSLFEPCGLTQLISLRYGTVPIVRETGGLRDTVQPYNEYEQTGTGFSFCNYNADEMLSTIYYAEQTYYDNRKAWNNIVKRGMQQDFSWNSSARKYEALYNELCSL</sequence>
<comment type="function">
    <text evidence="2 7">Synthesizes alpha-1,4-glucan chains using ADP-glucose.</text>
</comment>
<dbReference type="NCBIfam" id="NF001898">
    <property type="entry name" value="PRK00654.1-1"/>
    <property type="match status" value="1"/>
</dbReference>
<dbReference type="RefSeq" id="WP_087372909.1">
    <property type="nucleotide sequence ID" value="NZ_NFKK01000008.1"/>
</dbReference>
<evidence type="ECO:0000313" key="10">
    <source>
        <dbReference type="EMBL" id="OUP52706.1"/>
    </source>
</evidence>
<evidence type="ECO:0000256" key="2">
    <source>
        <dbReference type="ARBA" id="ARBA00002764"/>
    </source>
</evidence>
<evidence type="ECO:0000259" key="8">
    <source>
        <dbReference type="Pfam" id="PF00534"/>
    </source>
</evidence>
<feature type="domain" description="Glycosyl transferase family 1" evidence="8">
    <location>
        <begin position="293"/>
        <end position="451"/>
    </location>
</feature>
<evidence type="ECO:0000256" key="4">
    <source>
        <dbReference type="ARBA" id="ARBA00022676"/>
    </source>
</evidence>
<evidence type="ECO:0000259" key="9">
    <source>
        <dbReference type="Pfam" id="PF08323"/>
    </source>
</evidence>
<evidence type="ECO:0000313" key="12">
    <source>
        <dbReference type="Proteomes" id="UP000195326"/>
    </source>
</evidence>
<keyword evidence="6 7" id="KW-0320">Glycogen biosynthesis</keyword>
<dbReference type="UniPathway" id="UPA00164"/>
<comment type="catalytic activity">
    <reaction evidence="1 7">
        <text>[(1-&gt;4)-alpha-D-glucosyl](n) + ADP-alpha-D-glucose = [(1-&gt;4)-alpha-D-glucosyl](n+1) + ADP + H(+)</text>
        <dbReference type="Rhea" id="RHEA:18189"/>
        <dbReference type="Rhea" id="RHEA-COMP:9584"/>
        <dbReference type="Rhea" id="RHEA-COMP:9587"/>
        <dbReference type="ChEBI" id="CHEBI:15378"/>
        <dbReference type="ChEBI" id="CHEBI:15444"/>
        <dbReference type="ChEBI" id="CHEBI:57498"/>
        <dbReference type="ChEBI" id="CHEBI:456216"/>
        <dbReference type="EC" id="2.4.1.21"/>
    </reaction>
</comment>
<dbReference type="NCBIfam" id="TIGR02095">
    <property type="entry name" value="glgA"/>
    <property type="match status" value="1"/>
</dbReference>
<dbReference type="Pfam" id="PF08323">
    <property type="entry name" value="Glyco_transf_5"/>
    <property type="match status" value="1"/>
</dbReference>
<feature type="domain" description="Starch synthase catalytic" evidence="9">
    <location>
        <begin position="3"/>
        <end position="239"/>
    </location>
</feature>
<name>A0A1Y4L7K7_9FIRM</name>
<dbReference type="EMBL" id="NFKK01000008">
    <property type="protein sequence ID" value="OUP52706.1"/>
    <property type="molecule type" value="Genomic_DNA"/>
</dbReference>
<evidence type="ECO:0000256" key="5">
    <source>
        <dbReference type="ARBA" id="ARBA00022679"/>
    </source>
</evidence>
<evidence type="ECO:0000313" key="13">
    <source>
        <dbReference type="Proteomes" id="UP000195897"/>
    </source>
</evidence>
<dbReference type="InterPro" id="IPR013534">
    <property type="entry name" value="Starch_synth_cat_dom"/>
</dbReference>
<dbReference type="PANTHER" id="PTHR45825">
    <property type="entry name" value="GRANULE-BOUND STARCH SYNTHASE 1, CHLOROPLASTIC/AMYLOPLASTIC"/>
    <property type="match status" value="1"/>
</dbReference>
<gene>
    <name evidence="7" type="primary">glgA</name>
    <name evidence="11" type="ORF">B5F15_08025</name>
    <name evidence="10" type="ORF">B5F17_08360</name>
</gene>
<organism evidence="10 13">
    <name type="scientific">Butyricicoccus pullicaecorum</name>
    <dbReference type="NCBI Taxonomy" id="501571"/>
    <lineage>
        <taxon>Bacteria</taxon>
        <taxon>Bacillati</taxon>
        <taxon>Bacillota</taxon>
        <taxon>Clostridia</taxon>
        <taxon>Eubacteriales</taxon>
        <taxon>Butyricicoccaceae</taxon>
        <taxon>Butyricicoccus</taxon>
    </lineage>
</organism>
<dbReference type="GO" id="GO:0004373">
    <property type="term" value="F:alpha-1,4-glucan glucosyltransferase (UDP-glucose donor) activity"/>
    <property type="evidence" value="ECO:0007669"/>
    <property type="project" value="InterPro"/>
</dbReference>
<protein>
    <recommendedName>
        <fullName evidence="7">Glycogen synthase</fullName>
        <ecNumber evidence="7">2.4.1.21</ecNumber>
    </recommendedName>
    <alternativeName>
        <fullName evidence="7">Starch [bacterial glycogen] synthase</fullName>
    </alternativeName>
</protein>
<dbReference type="Pfam" id="PF00534">
    <property type="entry name" value="Glycos_transf_1"/>
    <property type="match status" value="1"/>
</dbReference>
<evidence type="ECO:0000256" key="7">
    <source>
        <dbReference type="HAMAP-Rule" id="MF_00484"/>
    </source>
</evidence>
<dbReference type="GO" id="GO:0005978">
    <property type="term" value="P:glycogen biosynthetic process"/>
    <property type="evidence" value="ECO:0007669"/>
    <property type="project" value="UniProtKB-UniRule"/>
</dbReference>
<dbReference type="InterPro" id="IPR001296">
    <property type="entry name" value="Glyco_trans_1"/>
</dbReference>